<feature type="transmembrane region" description="Helical" evidence="7">
    <location>
        <begin position="303"/>
        <end position="324"/>
    </location>
</feature>
<feature type="transmembrane region" description="Helical" evidence="7">
    <location>
        <begin position="7"/>
        <end position="27"/>
    </location>
</feature>
<feature type="transmembrane region" description="Helical" evidence="7">
    <location>
        <begin position="368"/>
        <end position="387"/>
    </location>
</feature>
<dbReference type="PRINTS" id="PR01035">
    <property type="entry name" value="TCRTETA"/>
</dbReference>
<name>A0A1B2IWC4_9LACO</name>
<accession>A0A1B2IWC4</accession>
<dbReference type="AlphaFoldDB" id="A0A1B2IWC4"/>
<proteinExistence type="predicted"/>
<dbReference type="InterPro" id="IPR020846">
    <property type="entry name" value="MFS_dom"/>
</dbReference>
<evidence type="ECO:0000256" key="3">
    <source>
        <dbReference type="ARBA" id="ARBA00022475"/>
    </source>
</evidence>
<dbReference type="PROSITE" id="PS50850">
    <property type="entry name" value="MFS"/>
    <property type="match status" value="1"/>
</dbReference>
<evidence type="ECO:0000256" key="7">
    <source>
        <dbReference type="SAM" id="Phobius"/>
    </source>
</evidence>
<feature type="transmembrane region" description="Helical" evidence="7">
    <location>
        <begin position="246"/>
        <end position="265"/>
    </location>
</feature>
<keyword evidence="6 7" id="KW-0472">Membrane</keyword>
<dbReference type="Gene3D" id="1.20.1250.20">
    <property type="entry name" value="MFS general substrate transporter like domains"/>
    <property type="match status" value="2"/>
</dbReference>
<evidence type="ECO:0000256" key="1">
    <source>
        <dbReference type="ARBA" id="ARBA00004651"/>
    </source>
</evidence>
<feature type="transmembrane region" description="Helical" evidence="7">
    <location>
        <begin position="277"/>
        <end position="297"/>
    </location>
</feature>
<dbReference type="GO" id="GO:0022857">
    <property type="term" value="F:transmembrane transporter activity"/>
    <property type="evidence" value="ECO:0007669"/>
    <property type="project" value="InterPro"/>
</dbReference>
<dbReference type="SUPFAM" id="SSF103473">
    <property type="entry name" value="MFS general substrate transporter"/>
    <property type="match status" value="1"/>
</dbReference>
<gene>
    <name evidence="9" type="ORF">AYR63_03845</name>
</gene>
<dbReference type="InterPro" id="IPR011701">
    <property type="entry name" value="MFS"/>
</dbReference>
<keyword evidence="10" id="KW-1185">Reference proteome</keyword>
<sequence length="395" mass="43734">MSEMKLRWLAVAAMINNLGMSFVWPLTSVYLHNQLHQSLTVIGVVLLVNSLTGVAGSTLSGVLYDGHNPFKLLRGAAIILLGVMVGLTLWHGWPIFPVWLAIEGFLAGWIQAQINAIGTSIHSTASKRVFNTLYLFQNLGVVIGSSMVGFLYDINVALLFAVAAVLFVIFLIILQLTFQPVNRQTTSHLETAQNVAQPSAYPRANRIMVYIGFLTLFTIWVMYQQWVSNVSVYMTHLGFALSQYSILWTINATGIVLIQMGLNLLPSHWITERMQITFGMVMFILSFIVLSFAHQYAEFVSAMILLTIGESTMFPAIPALVNQLSDGSRKGKYQGMLNALISAGRAVGPLIGGIIIEATSYTWLFRSAVALYVLLLVILLVSFAFVMHRTVNYED</sequence>
<dbReference type="OrthoDB" id="3268460at2"/>
<comment type="subcellular location">
    <subcellularLocation>
        <location evidence="1">Cell membrane</location>
        <topology evidence="1">Multi-pass membrane protein</topology>
    </subcellularLocation>
</comment>
<keyword evidence="3" id="KW-1003">Cell membrane</keyword>
<dbReference type="Proteomes" id="UP000093267">
    <property type="component" value="Chromosome"/>
</dbReference>
<organism evidence="9 10">
    <name type="scientific">Secundilactobacillus paracollinoides</name>
    <dbReference type="NCBI Taxonomy" id="240427"/>
    <lineage>
        <taxon>Bacteria</taxon>
        <taxon>Bacillati</taxon>
        <taxon>Bacillota</taxon>
        <taxon>Bacilli</taxon>
        <taxon>Lactobacillales</taxon>
        <taxon>Lactobacillaceae</taxon>
        <taxon>Secundilactobacillus</taxon>
    </lineage>
</organism>
<evidence type="ECO:0000256" key="6">
    <source>
        <dbReference type="ARBA" id="ARBA00023136"/>
    </source>
</evidence>
<feature type="transmembrane region" description="Helical" evidence="7">
    <location>
        <begin position="336"/>
        <end position="356"/>
    </location>
</feature>
<feature type="domain" description="Major facilitator superfamily (MFS) profile" evidence="8">
    <location>
        <begin position="204"/>
        <end position="395"/>
    </location>
</feature>
<dbReference type="PANTHER" id="PTHR23517:SF10">
    <property type="entry name" value="MAJOR FACILITATOR SUPERFAMILY (MFS) PROFILE DOMAIN-CONTAINING PROTEIN"/>
    <property type="match status" value="1"/>
</dbReference>
<reference evidence="9 10" key="1">
    <citation type="submission" date="2016-03" db="EMBL/GenBank/DDBJ databases">
        <title>Pediococcus and Lactobacillus from brewery environment - whole genome sequencing and assembly.</title>
        <authorList>
            <person name="Behr J."/>
            <person name="Geissler A.J."/>
            <person name="Vogel R.F."/>
        </authorList>
    </citation>
    <scope>NUCLEOTIDE SEQUENCE [LARGE SCALE GENOMIC DNA]</scope>
    <source>
        <strain evidence="9 10">TMW 1.1995</strain>
    </source>
</reference>
<keyword evidence="5 7" id="KW-1133">Transmembrane helix</keyword>
<dbReference type="PANTHER" id="PTHR23517">
    <property type="entry name" value="RESISTANCE PROTEIN MDTM, PUTATIVE-RELATED-RELATED"/>
    <property type="match status" value="1"/>
</dbReference>
<dbReference type="InterPro" id="IPR001958">
    <property type="entry name" value="Tet-R_TetA/multi-R_MdtG-like"/>
</dbReference>
<feature type="transmembrane region" description="Helical" evidence="7">
    <location>
        <begin position="99"/>
        <end position="121"/>
    </location>
</feature>
<dbReference type="STRING" id="240427.AYR62_12620"/>
<dbReference type="InterPro" id="IPR036259">
    <property type="entry name" value="MFS_trans_sf"/>
</dbReference>
<feature type="transmembrane region" description="Helical" evidence="7">
    <location>
        <begin position="207"/>
        <end position="226"/>
    </location>
</feature>
<dbReference type="CDD" id="cd17329">
    <property type="entry name" value="MFS_MdtH_MDR_like"/>
    <property type="match status" value="1"/>
</dbReference>
<feature type="transmembrane region" description="Helical" evidence="7">
    <location>
        <begin position="158"/>
        <end position="178"/>
    </location>
</feature>
<evidence type="ECO:0000259" key="8">
    <source>
        <dbReference type="PROSITE" id="PS50850"/>
    </source>
</evidence>
<evidence type="ECO:0000256" key="5">
    <source>
        <dbReference type="ARBA" id="ARBA00022989"/>
    </source>
</evidence>
<evidence type="ECO:0000313" key="9">
    <source>
        <dbReference type="EMBL" id="ANZ66355.1"/>
    </source>
</evidence>
<protein>
    <recommendedName>
        <fullName evidence="8">Major facilitator superfamily (MFS) profile domain-containing protein</fullName>
    </recommendedName>
</protein>
<evidence type="ECO:0000256" key="2">
    <source>
        <dbReference type="ARBA" id="ARBA00022448"/>
    </source>
</evidence>
<keyword evidence="4 7" id="KW-0812">Transmembrane</keyword>
<keyword evidence="2" id="KW-0813">Transport</keyword>
<feature type="transmembrane region" description="Helical" evidence="7">
    <location>
        <begin position="39"/>
        <end position="64"/>
    </location>
</feature>
<dbReference type="Pfam" id="PF07690">
    <property type="entry name" value="MFS_1"/>
    <property type="match status" value="1"/>
</dbReference>
<evidence type="ECO:0000313" key="10">
    <source>
        <dbReference type="Proteomes" id="UP000093267"/>
    </source>
</evidence>
<feature type="transmembrane region" description="Helical" evidence="7">
    <location>
        <begin position="133"/>
        <end position="152"/>
    </location>
</feature>
<feature type="transmembrane region" description="Helical" evidence="7">
    <location>
        <begin position="76"/>
        <end position="93"/>
    </location>
</feature>
<dbReference type="GO" id="GO:0005886">
    <property type="term" value="C:plasma membrane"/>
    <property type="evidence" value="ECO:0007669"/>
    <property type="project" value="UniProtKB-SubCell"/>
</dbReference>
<dbReference type="EMBL" id="CP014924">
    <property type="protein sequence ID" value="ANZ66355.1"/>
    <property type="molecule type" value="Genomic_DNA"/>
</dbReference>
<evidence type="ECO:0000256" key="4">
    <source>
        <dbReference type="ARBA" id="ARBA00022692"/>
    </source>
</evidence>
<dbReference type="InterPro" id="IPR050171">
    <property type="entry name" value="MFS_Transporters"/>
</dbReference>